<dbReference type="InterPro" id="IPR004606">
    <property type="entry name" value="Mop_domain"/>
</dbReference>
<dbReference type="GO" id="GO:0140359">
    <property type="term" value="F:ABC-type transporter activity"/>
    <property type="evidence" value="ECO:0007669"/>
    <property type="project" value="InterPro"/>
</dbReference>
<dbReference type="InterPro" id="IPR027417">
    <property type="entry name" value="P-loop_NTPase"/>
</dbReference>
<accession>C3X735</accession>
<organism evidence="12 13">
    <name type="scientific">Oxalobacter paraformigenes</name>
    <dbReference type="NCBI Taxonomy" id="556268"/>
    <lineage>
        <taxon>Bacteria</taxon>
        <taxon>Pseudomonadati</taxon>
        <taxon>Pseudomonadota</taxon>
        <taxon>Betaproteobacteria</taxon>
        <taxon>Burkholderiales</taxon>
        <taxon>Oxalobacteraceae</taxon>
        <taxon>Oxalobacter</taxon>
    </lineage>
</organism>
<dbReference type="Pfam" id="PF03459">
    <property type="entry name" value="TOBE"/>
    <property type="match status" value="1"/>
</dbReference>
<dbReference type="PANTHER" id="PTHR43514:SF10">
    <property type="entry name" value="MOLYBDENUM IMPORT ATP-BINDING PROTEIN MODC 2"/>
    <property type="match status" value="1"/>
</dbReference>
<dbReference type="PROSITE" id="PS51866">
    <property type="entry name" value="MOP"/>
    <property type="match status" value="1"/>
</dbReference>
<evidence type="ECO:0000256" key="8">
    <source>
        <dbReference type="ARBA" id="ARBA00023136"/>
    </source>
</evidence>
<keyword evidence="6 12" id="KW-0067">ATP-binding</keyword>
<keyword evidence="5" id="KW-0547">Nucleotide-binding</keyword>
<keyword evidence="1" id="KW-0813">Transport</keyword>
<evidence type="ECO:0000256" key="4">
    <source>
        <dbReference type="ARBA" id="ARBA00022519"/>
    </source>
</evidence>
<dbReference type="eggNOG" id="COG4148">
    <property type="taxonomic scope" value="Bacteria"/>
</dbReference>
<keyword evidence="3 9" id="KW-0500">Molybdenum</keyword>
<dbReference type="PANTHER" id="PTHR43514">
    <property type="entry name" value="ABC TRANSPORTER I FAMILY MEMBER 10"/>
    <property type="match status" value="1"/>
</dbReference>
<dbReference type="GO" id="GO:0015098">
    <property type="term" value="F:molybdate ion transmembrane transporter activity"/>
    <property type="evidence" value="ECO:0007669"/>
    <property type="project" value="InterPro"/>
</dbReference>
<dbReference type="RefSeq" id="WP_005878950.1">
    <property type="nucleotide sequence ID" value="NZ_CABMNL010000001.1"/>
</dbReference>
<dbReference type="Proteomes" id="UP000003973">
    <property type="component" value="Unassembled WGS sequence"/>
</dbReference>
<evidence type="ECO:0000259" key="10">
    <source>
        <dbReference type="PROSITE" id="PS50893"/>
    </source>
</evidence>
<dbReference type="EMBL" id="ACDP02000005">
    <property type="protein sequence ID" value="EEO28929.1"/>
    <property type="molecule type" value="Genomic_DNA"/>
</dbReference>
<dbReference type="InterPro" id="IPR005116">
    <property type="entry name" value="Transp-assoc_OB_typ1"/>
</dbReference>
<keyword evidence="2" id="KW-1003">Cell membrane</keyword>
<protein>
    <submittedName>
        <fullName evidence="12">Molybdate ABC transporter, ATP-binding protein</fullName>
    </submittedName>
</protein>
<feature type="domain" description="Mop" evidence="11">
    <location>
        <begin position="294"/>
        <end position="358"/>
    </location>
</feature>
<comment type="caution">
    <text evidence="12">The sequence shown here is derived from an EMBL/GenBank/DDBJ whole genome shotgun (WGS) entry which is preliminary data.</text>
</comment>
<reference evidence="12" key="1">
    <citation type="submission" date="2011-10" db="EMBL/GenBank/DDBJ databases">
        <title>The Genome Sequence of Oxalobacter formigenes HOxBLS.</title>
        <authorList>
            <consortium name="The Broad Institute Genome Sequencing Platform"/>
            <person name="Earl A."/>
            <person name="Ward D."/>
            <person name="Feldgarden M."/>
            <person name="Gevers D."/>
            <person name="Allison M.J."/>
            <person name="Humphrey S."/>
            <person name="Young S.K."/>
            <person name="Zeng Q."/>
            <person name="Gargeya S."/>
            <person name="Fitzgerald M."/>
            <person name="Haas B."/>
            <person name="Abouelleil A."/>
            <person name="Alvarado L."/>
            <person name="Arachchi H.M."/>
            <person name="Berlin A."/>
            <person name="Brown A."/>
            <person name="Chapman S.B."/>
            <person name="Chen Z."/>
            <person name="Dunbar C."/>
            <person name="Freedman E."/>
            <person name="Gearin G."/>
            <person name="Goldberg J."/>
            <person name="Griggs A."/>
            <person name="Gujja S."/>
            <person name="Heiman D."/>
            <person name="Howarth C."/>
            <person name="Larson L."/>
            <person name="Lui A."/>
            <person name="MacDonald P.J.P."/>
            <person name="Montmayeur A."/>
            <person name="Murphy C."/>
            <person name="Neiman D."/>
            <person name="Pearson M."/>
            <person name="Priest M."/>
            <person name="Roberts A."/>
            <person name="Saif S."/>
            <person name="Shea T."/>
            <person name="Shenoy N."/>
            <person name="Sisk P."/>
            <person name="Stolte C."/>
            <person name="Sykes S."/>
            <person name="Wortman J."/>
            <person name="Nusbaum C."/>
            <person name="Birren B."/>
        </authorList>
    </citation>
    <scope>NUCLEOTIDE SEQUENCE [LARGE SCALE GENOMIC DNA]</scope>
    <source>
        <strain evidence="12">HOxBLS</strain>
    </source>
</reference>
<dbReference type="InterPro" id="IPR003593">
    <property type="entry name" value="AAA+_ATPase"/>
</dbReference>
<dbReference type="PROSITE" id="PS50893">
    <property type="entry name" value="ABC_TRANSPORTER_2"/>
    <property type="match status" value="1"/>
</dbReference>
<keyword evidence="13" id="KW-1185">Reference proteome</keyword>
<evidence type="ECO:0000313" key="13">
    <source>
        <dbReference type="Proteomes" id="UP000003973"/>
    </source>
</evidence>
<sequence length="358" mass="39631">MNSLFFKGKVRYPDYELNFDLSLPGSGITALFGASGAGKSTLLRAVAGLVKPENGMIRIKDKTWQDDSCQLFIPTHKRSLGFVFQDARLFSHLSVTDNLQYGMKRIDTENRKISLEKAVELLGIGHLLDRMPETLSGGEKQRVSIARALATSPQIMLMDEPLAALDMKRKSEIIPYLQRLNEELDIPVLYVSHVLEEVSSLADHLVLLDKGQIVAAGKTNEMLTRLDLPLAYYDTASAVIEGNIVEEDLQFYLSTLSFPGGQIYLPMGSFRIGQKVRLRIQARDVSLTTEKPENTSILNILDTTVVNFSDNTQGQVMVELDAKGTRLLSRITSKSASILKLDTGKPIFAQVKGIAVID</sequence>
<evidence type="ECO:0000256" key="1">
    <source>
        <dbReference type="ARBA" id="ARBA00022448"/>
    </source>
</evidence>
<evidence type="ECO:0000256" key="3">
    <source>
        <dbReference type="ARBA" id="ARBA00022505"/>
    </source>
</evidence>
<dbReference type="Gene3D" id="2.40.50.100">
    <property type="match status" value="1"/>
</dbReference>
<dbReference type="SUPFAM" id="SSF52540">
    <property type="entry name" value="P-loop containing nucleoside triphosphate hydrolases"/>
    <property type="match status" value="1"/>
</dbReference>
<dbReference type="InterPro" id="IPR011868">
    <property type="entry name" value="ModC_ABC_ATP-bd"/>
</dbReference>
<keyword evidence="7" id="KW-1278">Translocase</keyword>
<name>C3X735_9BURK</name>
<proteinExistence type="predicted"/>
<dbReference type="InterPro" id="IPR050334">
    <property type="entry name" value="Molybdenum_import_ModC"/>
</dbReference>
<dbReference type="SMART" id="SM00382">
    <property type="entry name" value="AAA"/>
    <property type="match status" value="1"/>
</dbReference>
<evidence type="ECO:0000256" key="6">
    <source>
        <dbReference type="ARBA" id="ARBA00022840"/>
    </source>
</evidence>
<dbReference type="HOGENOM" id="CLU_000604_1_1_4"/>
<feature type="domain" description="ABC transporter" evidence="10">
    <location>
        <begin position="1"/>
        <end position="235"/>
    </location>
</feature>
<dbReference type="InterPro" id="IPR017871">
    <property type="entry name" value="ABC_transporter-like_CS"/>
</dbReference>
<evidence type="ECO:0000256" key="2">
    <source>
        <dbReference type="ARBA" id="ARBA00022475"/>
    </source>
</evidence>
<dbReference type="Gene3D" id="3.40.50.300">
    <property type="entry name" value="P-loop containing nucleotide triphosphate hydrolases"/>
    <property type="match status" value="1"/>
</dbReference>
<evidence type="ECO:0000256" key="7">
    <source>
        <dbReference type="ARBA" id="ARBA00022967"/>
    </source>
</evidence>
<evidence type="ECO:0000256" key="9">
    <source>
        <dbReference type="PROSITE-ProRule" id="PRU01213"/>
    </source>
</evidence>
<evidence type="ECO:0000256" key="5">
    <source>
        <dbReference type="ARBA" id="ARBA00022741"/>
    </source>
</evidence>
<dbReference type="AlphaFoldDB" id="C3X735"/>
<keyword evidence="4" id="KW-0997">Cell inner membrane</keyword>
<keyword evidence="8" id="KW-0472">Membrane</keyword>
<evidence type="ECO:0000259" key="11">
    <source>
        <dbReference type="PROSITE" id="PS51866"/>
    </source>
</evidence>
<dbReference type="GO" id="GO:0016887">
    <property type="term" value="F:ATP hydrolysis activity"/>
    <property type="evidence" value="ECO:0007669"/>
    <property type="project" value="InterPro"/>
</dbReference>
<dbReference type="InterPro" id="IPR003439">
    <property type="entry name" value="ABC_transporter-like_ATP-bd"/>
</dbReference>
<dbReference type="SUPFAM" id="SSF50331">
    <property type="entry name" value="MOP-like"/>
    <property type="match status" value="1"/>
</dbReference>
<dbReference type="PROSITE" id="PS00211">
    <property type="entry name" value="ABC_TRANSPORTER_1"/>
    <property type="match status" value="1"/>
</dbReference>
<dbReference type="GO" id="GO:0005524">
    <property type="term" value="F:ATP binding"/>
    <property type="evidence" value="ECO:0007669"/>
    <property type="project" value="UniProtKB-KW"/>
</dbReference>
<dbReference type="Pfam" id="PF00005">
    <property type="entry name" value="ABC_tran"/>
    <property type="match status" value="1"/>
</dbReference>
<gene>
    <name evidence="12" type="ORF">OFAG_02082</name>
</gene>
<dbReference type="GO" id="GO:0016020">
    <property type="term" value="C:membrane"/>
    <property type="evidence" value="ECO:0007669"/>
    <property type="project" value="InterPro"/>
</dbReference>
<dbReference type="InterPro" id="IPR008995">
    <property type="entry name" value="Mo/tungstate-bd_C_term_dom"/>
</dbReference>
<evidence type="ECO:0000313" key="12">
    <source>
        <dbReference type="EMBL" id="EEO28929.1"/>
    </source>
</evidence>
<dbReference type="NCBIfam" id="TIGR02142">
    <property type="entry name" value="modC_ABC"/>
    <property type="match status" value="1"/>
</dbReference>